<evidence type="ECO:0000313" key="1">
    <source>
        <dbReference type="EMBL" id="NDY43731.1"/>
    </source>
</evidence>
<name>A0A6N9TR35_DISTH</name>
<reference evidence="1 2" key="1">
    <citation type="submission" date="2020-02" db="EMBL/GenBank/DDBJ databases">
        <title>Comparative genomics of sulfur disproportionating microorganisms.</title>
        <authorList>
            <person name="Ward L.M."/>
            <person name="Bertran E."/>
            <person name="Johnston D.T."/>
        </authorList>
    </citation>
    <scope>NUCLEOTIDE SEQUENCE [LARGE SCALE GENOMIC DNA]</scope>
    <source>
        <strain evidence="1 2">DSM 100025</strain>
    </source>
</reference>
<evidence type="ECO:0000313" key="2">
    <source>
        <dbReference type="Proteomes" id="UP000469346"/>
    </source>
</evidence>
<dbReference type="InterPro" id="IPR027417">
    <property type="entry name" value="P-loop_NTPase"/>
</dbReference>
<proteinExistence type="predicted"/>
<sequence>MAILYRVNALADPVAAALAASGIPFQRADARSPLDHPSVRAVRRLWEAACGRRVAFHLDRLPGGRAAWEARLPGLRVELHGRSLGGALPRLLEALDLDPRDPALEALA</sequence>
<protein>
    <submittedName>
        <fullName evidence="1">Uncharacterized protein</fullName>
    </submittedName>
</protein>
<feature type="non-terminal residue" evidence="1">
    <location>
        <position position="108"/>
    </location>
</feature>
<accession>A0A6N9TR35</accession>
<dbReference type="RefSeq" id="WP_163300082.1">
    <property type="nucleotide sequence ID" value="NZ_JAAGRR010000337.1"/>
</dbReference>
<keyword evidence="2" id="KW-1185">Reference proteome</keyword>
<dbReference type="SUPFAM" id="SSF52540">
    <property type="entry name" value="P-loop containing nucleoside triphosphate hydrolases"/>
    <property type="match status" value="1"/>
</dbReference>
<dbReference type="EMBL" id="JAAGRR010000337">
    <property type="protein sequence ID" value="NDY43731.1"/>
    <property type="molecule type" value="Genomic_DNA"/>
</dbReference>
<dbReference type="Proteomes" id="UP000469346">
    <property type="component" value="Unassembled WGS sequence"/>
</dbReference>
<gene>
    <name evidence="1" type="ORF">G3N55_12910</name>
</gene>
<organism evidence="1 2">
    <name type="scientific">Dissulfurirhabdus thermomarina</name>
    <dbReference type="NCBI Taxonomy" id="1765737"/>
    <lineage>
        <taxon>Bacteria</taxon>
        <taxon>Deltaproteobacteria</taxon>
        <taxon>Dissulfurirhabdaceae</taxon>
        <taxon>Dissulfurirhabdus</taxon>
    </lineage>
</organism>
<comment type="caution">
    <text evidence="1">The sequence shown here is derived from an EMBL/GenBank/DDBJ whole genome shotgun (WGS) entry which is preliminary data.</text>
</comment>
<dbReference type="AlphaFoldDB" id="A0A6N9TR35"/>